<dbReference type="InterPro" id="IPR010980">
    <property type="entry name" value="Cyt_c/b562"/>
</dbReference>
<dbReference type="Gene3D" id="1.20.120.10">
    <property type="entry name" value="Cytochrome c/b562"/>
    <property type="match status" value="1"/>
</dbReference>
<dbReference type="EMBL" id="JADJEV010000005">
    <property type="protein sequence ID" value="MBK6975624.1"/>
    <property type="molecule type" value="Genomic_DNA"/>
</dbReference>
<reference evidence="9" key="1">
    <citation type="submission" date="2020-10" db="EMBL/GenBank/DDBJ databases">
        <title>Connecting structure to function with the recovery of over 1000 high-quality activated sludge metagenome-assembled genomes encoding full-length rRNA genes using long-read sequencing.</title>
        <authorList>
            <person name="Singleton C.M."/>
            <person name="Petriglieri F."/>
            <person name="Kristensen J.M."/>
            <person name="Kirkegaard R.H."/>
            <person name="Michaelsen T.Y."/>
            <person name="Andersen M.H."/>
            <person name="Karst S.M."/>
            <person name="Dueholm M.S."/>
            <person name="Nielsen P.H."/>
            <person name="Albertsen M."/>
        </authorList>
    </citation>
    <scope>NUCLEOTIDE SEQUENCE</scope>
    <source>
        <strain evidence="9">Bjer_18-Q3-R1-45_BAT3C.347</strain>
    </source>
</reference>
<keyword evidence="5 6" id="KW-0408">Iron</keyword>
<organism evidence="9 10">
    <name type="scientific">Candidatus Methylophosphatis roskildensis</name>
    <dbReference type="NCBI Taxonomy" id="2899263"/>
    <lineage>
        <taxon>Bacteria</taxon>
        <taxon>Pseudomonadati</taxon>
        <taxon>Pseudomonadota</taxon>
        <taxon>Betaproteobacteria</taxon>
        <taxon>Nitrosomonadales</taxon>
        <taxon>Sterolibacteriaceae</taxon>
        <taxon>Candidatus Methylophosphatis</taxon>
    </lineage>
</organism>
<feature type="binding site" description="covalent" evidence="7">
    <location>
        <position position="139"/>
    </location>
    <ligand>
        <name>heme c</name>
        <dbReference type="ChEBI" id="CHEBI:61717"/>
    </ligand>
</feature>
<keyword evidence="2 7" id="KW-0349">Heme</keyword>
<comment type="caution">
    <text evidence="9">The sequence shown here is derived from an EMBL/GenBank/DDBJ whole genome shotgun (WGS) entry which is preliminary data.</text>
</comment>
<evidence type="ECO:0000313" key="10">
    <source>
        <dbReference type="Proteomes" id="UP000807785"/>
    </source>
</evidence>
<dbReference type="GO" id="GO:0005506">
    <property type="term" value="F:iron ion binding"/>
    <property type="evidence" value="ECO:0007669"/>
    <property type="project" value="InterPro"/>
</dbReference>
<keyword evidence="8" id="KW-0732">Signal</keyword>
<feature type="binding site" description="axial binding residue" evidence="6">
    <location>
        <position position="143"/>
    </location>
    <ligand>
        <name>heme c</name>
        <dbReference type="ChEBI" id="CHEBI:61717"/>
    </ligand>
    <ligandPart>
        <name>Fe</name>
        <dbReference type="ChEBI" id="CHEBI:18248"/>
    </ligandPart>
</feature>
<dbReference type="SUPFAM" id="SSF47175">
    <property type="entry name" value="Cytochromes"/>
    <property type="match status" value="1"/>
</dbReference>
<evidence type="ECO:0000256" key="3">
    <source>
        <dbReference type="ARBA" id="ARBA00022723"/>
    </source>
</evidence>
<evidence type="ECO:0000256" key="8">
    <source>
        <dbReference type="SAM" id="SignalP"/>
    </source>
</evidence>
<evidence type="ECO:0000256" key="7">
    <source>
        <dbReference type="PIRSR" id="PIRSR000027-2"/>
    </source>
</evidence>
<feature type="binding site" description="covalent" evidence="7">
    <location>
        <position position="142"/>
    </location>
    <ligand>
        <name>heme c</name>
        <dbReference type="ChEBI" id="CHEBI:61717"/>
    </ligand>
</feature>
<sequence>MKLSHLVFAVSALAAGATSYAQQAPKAEDQIRYRQSIMNVMGRQFGMLSAMAKGDAPYNKDAAVKAAALAETLSALPGPLFGPGLDKGAPTKAGTKIWSEPDKFKAALEKMQGEMKKLPAAAGDVATLKTAVGEIGKACKGCHDDYREKEFRN</sequence>
<evidence type="ECO:0000313" key="9">
    <source>
        <dbReference type="EMBL" id="MBK6975624.1"/>
    </source>
</evidence>
<evidence type="ECO:0000256" key="2">
    <source>
        <dbReference type="ARBA" id="ARBA00022617"/>
    </source>
</evidence>
<dbReference type="AlphaFoldDB" id="A0A9D7HNW3"/>
<feature type="chain" id="PRO_5038996475" evidence="8">
    <location>
        <begin position="24"/>
        <end position="153"/>
    </location>
</feature>
<dbReference type="InterPro" id="IPR015984">
    <property type="entry name" value="Cyt_c_prime_subgr"/>
</dbReference>
<keyword evidence="1" id="KW-0813">Transport</keyword>
<protein>
    <submittedName>
        <fullName evidence="9">Cytochrome c</fullName>
    </submittedName>
</protein>
<proteinExistence type="predicted"/>
<keyword evidence="4" id="KW-0249">Electron transport</keyword>
<keyword evidence="3 6" id="KW-0479">Metal-binding</keyword>
<accession>A0A9D7HNW3</accession>
<feature type="signal peptide" evidence="8">
    <location>
        <begin position="1"/>
        <end position="23"/>
    </location>
</feature>
<comment type="PTM">
    <text evidence="7">Binds 1 heme group per subunit.</text>
</comment>
<dbReference type="PROSITE" id="PS51009">
    <property type="entry name" value="CYTCII"/>
    <property type="match status" value="1"/>
</dbReference>
<dbReference type="Pfam" id="PF01322">
    <property type="entry name" value="Cytochrom_C_2"/>
    <property type="match status" value="1"/>
</dbReference>
<evidence type="ECO:0000256" key="1">
    <source>
        <dbReference type="ARBA" id="ARBA00022448"/>
    </source>
</evidence>
<dbReference type="GO" id="GO:0022900">
    <property type="term" value="P:electron transport chain"/>
    <property type="evidence" value="ECO:0007669"/>
    <property type="project" value="InterPro"/>
</dbReference>
<dbReference type="GO" id="GO:0009055">
    <property type="term" value="F:electron transfer activity"/>
    <property type="evidence" value="ECO:0007669"/>
    <property type="project" value="InterPro"/>
</dbReference>
<evidence type="ECO:0000256" key="4">
    <source>
        <dbReference type="ARBA" id="ARBA00022982"/>
    </source>
</evidence>
<evidence type="ECO:0000256" key="5">
    <source>
        <dbReference type="ARBA" id="ARBA00023004"/>
    </source>
</evidence>
<dbReference type="PRINTS" id="PR00608">
    <property type="entry name" value="CYTCHROMECII"/>
</dbReference>
<dbReference type="InterPro" id="IPR012127">
    <property type="entry name" value="Cyt_c_prime"/>
</dbReference>
<dbReference type="InterPro" id="IPR002321">
    <property type="entry name" value="Cyt_c_II"/>
</dbReference>
<dbReference type="PIRSF" id="PIRSF000027">
    <property type="entry name" value="Cytc_c_prime"/>
    <property type="match status" value="1"/>
</dbReference>
<dbReference type="GO" id="GO:0020037">
    <property type="term" value="F:heme binding"/>
    <property type="evidence" value="ECO:0007669"/>
    <property type="project" value="InterPro"/>
</dbReference>
<dbReference type="GO" id="GO:0042597">
    <property type="term" value="C:periplasmic space"/>
    <property type="evidence" value="ECO:0007669"/>
    <property type="project" value="InterPro"/>
</dbReference>
<evidence type="ECO:0000256" key="6">
    <source>
        <dbReference type="PIRSR" id="PIRSR000027-1"/>
    </source>
</evidence>
<dbReference type="Proteomes" id="UP000807785">
    <property type="component" value="Unassembled WGS sequence"/>
</dbReference>
<name>A0A9D7HNW3_9PROT</name>
<gene>
    <name evidence="9" type="ORF">IPH26_22650</name>
</gene>